<dbReference type="InterPro" id="IPR033949">
    <property type="entry name" value="CobQ_GATase1"/>
</dbReference>
<dbReference type="RefSeq" id="WP_244272690.1">
    <property type="nucleotide sequence ID" value="NZ_FOHU01000008.1"/>
</dbReference>
<comment type="pathway">
    <text evidence="1 4">Cofactor biosynthesis; adenosylcobalamin biosynthesis.</text>
</comment>
<dbReference type="Proteomes" id="UP000199568">
    <property type="component" value="Unassembled WGS sequence"/>
</dbReference>
<dbReference type="GO" id="GO:0015420">
    <property type="term" value="F:ABC-type vitamin B12 transporter activity"/>
    <property type="evidence" value="ECO:0007669"/>
    <property type="project" value="UniProtKB-UniRule"/>
</dbReference>
<feature type="active site" evidence="4">
    <location>
        <position position="446"/>
    </location>
</feature>
<dbReference type="UniPathway" id="UPA00148"/>
<dbReference type="PANTHER" id="PTHR21343:SF1">
    <property type="entry name" value="COBYRIC ACID SYNTHASE"/>
    <property type="match status" value="1"/>
</dbReference>
<dbReference type="GO" id="GO:0009236">
    <property type="term" value="P:cobalamin biosynthetic process"/>
    <property type="evidence" value="ECO:0007669"/>
    <property type="project" value="UniProtKB-UniRule"/>
</dbReference>
<dbReference type="PANTHER" id="PTHR21343">
    <property type="entry name" value="DETHIOBIOTIN SYNTHETASE"/>
    <property type="match status" value="1"/>
</dbReference>
<keyword evidence="3 4" id="KW-0315">Glutamine amidotransferase</keyword>
<dbReference type="PROSITE" id="PS51274">
    <property type="entry name" value="GATASE_COBBQ"/>
    <property type="match status" value="1"/>
</dbReference>
<protein>
    <recommendedName>
        <fullName evidence="4">Cobyric acid synthase</fullName>
    </recommendedName>
</protein>
<dbReference type="STRING" id="426128.SAMN05660297_02017"/>
<dbReference type="InterPro" id="IPR011698">
    <property type="entry name" value="GATase_3"/>
</dbReference>
<dbReference type="InterPro" id="IPR002586">
    <property type="entry name" value="CobQ/CobB/MinD/ParA_Nub-bd_dom"/>
</dbReference>
<sequence length="508" mass="56777">MKKGKNIMLQGTASSVGKSLLTAAFCRIFQQDGYKVVPFKSQNMALNSFITEEGLEMGRAQVFQAEAAKVKPSASMNPILLKPTGDAFAQVIIKGKVYNNMTAVEYHDFKPQLKNMIQEIYQELSSNNDIVVIEGAGSPAEINLRDKDIVNMGMAEIADSPVLLIGDIDRGGVFASLYGTIMLLREEERKRVKGILINKFRGDKSILAPGLKMLEDLTGIPVLGVIPYGNFNIEDEDSVTQRFQKNINQEGKVTVEVIRLPHISNFTDFHVFEILPDVNIRYITERDSIDYPDIVIIPGSKNTISDLKYLRESGLEKEIIKAYKNGSYIIGICGGYQMLGRKVLDPQGVESSMPQIRGLGLLDVETIFEGEKVTTQVQAEVIFENKGILNRCKNSTIKGYEIHMGRTKLGKDAEPLLKITEKLGKETEYTDGAVDREGRVFGTYIHGIFDEISFTEKIIGNILKKKGLAPSTQQQISLEQYKDNEYQKLANLVRENIDLQKIYEILEG</sequence>
<evidence type="ECO:0000256" key="2">
    <source>
        <dbReference type="ARBA" id="ARBA00022573"/>
    </source>
</evidence>
<evidence type="ECO:0000313" key="7">
    <source>
        <dbReference type="EMBL" id="SET32514.1"/>
    </source>
</evidence>
<dbReference type="Pfam" id="PF07685">
    <property type="entry name" value="GATase_3"/>
    <property type="match status" value="1"/>
</dbReference>
<dbReference type="SUPFAM" id="SSF52317">
    <property type="entry name" value="Class I glutamine amidotransferase-like"/>
    <property type="match status" value="1"/>
</dbReference>
<dbReference type="Gene3D" id="3.40.50.300">
    <property type="entry name" value="P-loop containing nucleotide triphosphate hydrolases"/>
    <property type="match status" value="1"/>
</dbReference>
<comment type="similarity">
    <text evidence="4">Belongs to the CobB/CobQ family. CobQ subfamily.</text>
</comment>
<dbReference type="CDD" id="cd01750">
    <property type="entry name" value="GATase1_CobQ"/>
    <property type="match status" value="1"/>
</dbReference>
<dbReference type="HAMAP" id="MF_00028">
    <property type="entry name" value="CobQ"/>
    <property type="match status" value="1"/>
</dbReference>
<dbReference type="InterPro" id="IPR027417">
    <property type="entry name" value="P-loop_NTPase"/>
</dbReference>
<dbReference type="CDD" id="cd05389">
    <property type="entry name" value="CobQ_N"/>
    <property type="match status" value="1"/>
</dbReference>
<accession>A0A1I0DJA0</accession>
<evidence type="ECO:0000259" key="6">
    <source>
        <dbReference type="Pfam" id="PF07685"/>
    </source>
</evidence>
<keyword evidence="8" id="KW-1185">Reference proteome</keyword>
<dbReference type="GO" id="GO:0003824">
    <property type="term" value="F:catalytic activity"/>
    <property type="evidence" value="ECO:0007669"/>
    <property type="project" value="InterPro"/>
</dbReference>
<gene>
    <name evidence="4" type="primary">cobQ</name>
    <name evidence="7" type="ORF">SAMN05660297_02017</name>
</gene>
<dbReference type="NCBIfam" id="NF001989">
    <property type="entry name" value="PRK00784.1"/>
    <property type="match status" value="1"/>
</dbReference>
<evidence type="ECO:0000256" key="4">
    <source>
        <dbReference type="HAMAP-Rule" id="MF_00028"/>
    </source>
</evidence>
<comment type="function">
    <text evidence="4">Catalyzes amidations at positions B, D, E, and G on adenosylcobyrinic A,C-diamide. NH(2) groups are provided by glutamine, and one molecule of ATP is hydrogenolyzed for each amidation.</text>
</comment>
<feature type="domain" description="CobB/CobQ-like glutamine amidotransferase" evidence="6">
    <location>
        <begin position="255"/>
        <end position="451"/>
    </location>
</feature>
<evidence type="ECO:0000259" key="5">
    <source>
        <dbReference type="Pfam" id="PF01656"/>
    </source>
</evidence>
<evidence type="ECO:0000313" key="8">
    <source>
        <dbReference type="Proteomes" id="UP000199568"/>
    </source>
</evidence>
<dbReference type="InterPro" id="IPR029062">
    <property type="entry name" value="Class_I_gatase-like"/>
</dbReference>
<keyword evidence="2 4" id="KW-0169">Cobalamin biosynthesis</keyword>
<dbReference type="SUPFAM" id="SSF52540">
    <property type="entry name" value="P-loop containing nucleoside triphosphate hydrolases"/>
    <property type="match status" value="1"/>
</dbReference>
<evidence type="ECO:0000256" key="3">
    <source>
        <dbReference type="ARBA" id="ARBA00022962"/>
    </source>
</evidence>
<dbReference type="InterPro" id="IPR047045">
    <property type="entry name" value="CobQ_N"/>
</dbReference>
<reference evidence="7 8" key="1">
    <citation type="submission" date="2016-10" db="EMBL/GenBank/DDBJ databases">
        <authorList>
            <person name="de Groot N.N."/>
        </authorList>
    </citation>
    <scope>NUCLEOTIDE SEQUENCE [LARGE SCALE GENOMIC DNA]</scope>
    <source>
        <strain evidence="7 8">DSM 18979</strain>
    </source>
</reference>
<dbReference type="NCBIfam" id="TIGR00313">
    <property type="entry name" value="cobQ"/>
    <property type="match status" value="1"/>
</dbReference>
<proteinExistence type="inferred from homology"/>
<dbReference type="Pfam" id="PF01656">
    <property type="entry name" value="CbiA"/>
    <property type="match status" value="1"/>
</dbReference>
<name>A0A1I0DJA0_9FIRM</name>
<dbReference type="EMBL" id="FOHU01000008">
    <property type="protein sequence ID" value="SET32514.1"/>
    <property type="molecule type" value="Genomic_DNA"/>
</dbReference>
<organism evidence="7 8">
    <name type="scientific">Natronincola peptidivorans</name>
    <dbReference type="NCBI Taxonomy" id="426128"/>
    <lineage>
        <taxon>Bacteria</taxon>
        <taxon>Bacillati</taxon>
        <taxon>Bacillota</taxon>
        <taxon>Clostridia</taxon>
        <taxon>Peptostreptococcales</taxon>
        <taxon>Natronincolaceae</taxon>
        <taxon>Natronincola</taxon>
    </lineage>
</organism>
<evidence type="ECO:0000256" key="1">
    <source>
        <dbReference type="ARBA" id="ARBA00004953"/>
    </source>
</evidence>
<feature type="domain" description="CobQ/CobB/MinD/ParA nucleotide binding" evidence="5">
    <location>
        <begin position="7"/>
        <end position="228"/>
    </location>
</feature>
<dbReference type="Gene3D" id="3.40.50.880">
    <property type="match status" value="1"/>
</dbReference>
<dbReference type="AlphaFoldDB" id="A0A1I0DJA0"/>
<feature type="active site" description="Nucleophile" evidence="4">
    <location>
        <position position="333"/>
    </location>
</feature>
<dbReference type="InterPro" id="IPR004459">
    <property type="entry name" value="CobQ_synth"/>
</dbReference>